<dbReference type="Pfam" id="PF04773">
    <property type="entry name" value="FecR"/>
    <property type="match status" value="1"/>
</dbReference>
<keyword evidence="1" id="KW-0812">Transmembrane</keyword>
<feature type="domain" description="FecR protein" evidence="2">
    <location>
        <begin position="175"/>
        <end position="270"/>
    </location>
</feature>
<reference evidence="4 5" key="1">
    <citation type="submission" date="2024-03" db="EMBL/GenBank/DDBJ databases">
        <title>Sequence of Lycoming College Course Isolates.</title>
        <authorList>
            <person name="Plotts O."/>
            <person name="Newman J."/>
        </authorList>
    </citation>
    <scope>NUCLEOTIDE SEQUENCE [LARGE SCALE GENOMIC DNA]</scope>
    <source>
        <strain evidence="4 5">CJB-3</strain>
    </source>
</reference>
<dbReference type="RefSeq" id="WP_288879085.1">
    <property type="nucleotide sequence ID" value="NZ_CBFGNQ010000001.1"/>
</dbReference>
<evidence type="ECO:0000259" key="2">
    <source>
        <dbReference type="Pfam" id="PF04773"/>
    </source>
</evidence>
<dbReference type="Proteomes" id="UP001378956">
    <property type="component" value="Unassembled WGS sequence"/>
</dbReference>
<keyword evidence="5" id="KW-1185">Reference proteome</keyword>
<keyword evidence="1" id="KW-0472">Membrane</keyword>
<keyword evidence="1" id="KW-1133">Transmembrane helix</keyword>
<evidence type="ECO:0000313" key="4">
    <source>
        <dbReference type="EMBL" id="MEJ2903422.1"/>
    </source>
</evidence>
<protein>
    <submittedName>
        <fullName evidence="4">FecR family protein</fullName>
    </submittedName>
</protein>
<proteinExistence type="predicted"/>
<sequence>MKSAYKNYFREILKKYRQQTASSEEIKFLESYYNMFEVNDGLINGDNESQFSELRDDIKANIDRRIERPRVRKLSYGWMKYGAAAAALLLVSVAIYLVSYRQKNDLLAQMDRTVVPGSNKAVLTLANGNKIVLNEVKTGEVAQQSGINITKKDNGEVIYQVSASPDLTEETAMNTITTPNGGQYTVVLSDGSRIKLNAASSVSFPTSFKGRERVVDLHGEAYFEVAKNIQHPFKVISGLQTVEVLGTHFNVEAYADESAIKTTLVEGSVKVVAGKHHIIIFPGQQASVSRESTGSIATAQVNLDKEMAWINDVFIFDGDNLKSVMSEISRWYNIKIVYNGAIPDKKFFGGISRNSKLSEVFKILELNQIKLNLKGKTVYVSYDPSNNEQP</sequence>
<dbReference type="Gene3D" id="2.60.120.1440">
    <property type="match status" value="1"/>
</dbReference>
<accession>A0ABU8NPM4</accession>
<name>A0ABU8NPM4_9SPHI</name>
<evidence type="ECO:0000256" key="1">
    <source>
        <dbReference type="SAM" id="Phobius"/>
    </source>
</evidence>
<dbReference type="Gene3D" id="3.55.50.30">
    <property type="match status" value="1"/>
</dbReference>
<dbReference type="InterPro" id="IPR006860">
    <property type="entry name" value="FecR"/>
</dbReference>
<dbReference type="PANTHER" id="PTHR30273">
    <property type="entry name" value="PERIPLASMIC SIGNAL SENSOR AND SIGMA FACTOR ACTIVATOR FECR-RELATED"/>
    <property type="match status" value="1"/>
</dbReference>
<gene>
    <name evidence="4" type="ORF">WAE58_13345</name>
</gene>
<dbReference type="PANTHER" id="PTHR30273:SF2">
    <property type="entry name" value="PROTEIN FECR"/>
    <property type="match status" value="1"/>
</dbReference>
<evidence type="ECO:0000259" key="3">
    <source>
        <dbReference type="Pfam" id="PF16344"/>
    </source>
</evidence>
<dbReference type="Pfam" id="PF16344">
    <property type="entry name" value="FecR_C"/>
    <property type="match status" value="1"/>
</dbReference>
<evidence type="ECO:0000313" key="5">
    <source>
        <dbReference type="Proteomes" id="UP001378956"/>
    </source>
</evidence>
<dbReference type="EMBL" id="JBBEUB010000004">
    <property type="protein sequence ID" value="MEJ2903422.1"/>
    <property type="molecule type" value="Genomic_DNA"/>
</dbReference>
<feature type="transmembrane region" description="Helical" evidence="1">
    <location>
        <begin position="78"/>
        <end position="98"/>
    </location>
</feature>
<dbReference type="InterPro" id="IPR012373">
    <property type="entry name" value="Ferrdict_sens_TM"/>
</dbReference>
<dbReference type="InterPro" id="IPR032508">
    <property type="entry name" value="FecR_C"/>
</dbReference>
<feature type="domain" description="Protein FecR C-terminal" evidence="3">
    <location>
        <begin position="314"/>
        <end position="380"/>
    </location>
</feature>
<organism evidence="4 5">
    <name type="scientific">Pedobacter panaciterrae</name>
    <dbReference type="NCBI Taxonomy" id="363849"/>
    <lineage>
        <taxon>Bacteria</taxon>
        <taxon>Pseudomonadati</taxon>
        <taxon>Bacteroidota</taxon>
        <taxon>Sphingobacteriia</taxon>
        <taxon>Sphingobacteriales</taxon>
        <taxon>Sphingobacteriaceae</taxon>
        <taxon>Pedobacter</taxon>
    </lineage>
</organism>
<comment type="caution">
    <text evidence="4">The sequence shown here is derived from an EMBL/GenBank/DDBJ whole genome shotgun (WGS) entry which is preliminary data.</text>
</comment>